<dbReference type="AlphaFoldDB" id="Q16SA9"/>
<protein>
    <submittedName>
        <fullName evidence="2">AAEL010649-PA</fullName>
    </submittedName>
</protein>
<dbReference type="EMBL" id="CH477678">
    <property type="protein sequence ID" value="EAT37343.1"/>
    <property type="molecule type" value="Genomic_DNA"/>
</dbReference>
<dbReference type="Proteomes" id="UP000682892">
    <property type="component" value="Unassembled WGS sequence"/>
</dbReference>
<evidence type="ECO:0000256" key="1">
    <source>
        <dbReference type="SAM" id="MobiDB-lite"/>
    </source>
</evidence>
<sequence>MTIFPNQRVSVAEPLSMKLFAGDVSDLDELYQPSTSKQAVAADESIQENDEEVLEQSAIIDPDEPVDENQSPNATTKRLRPVEIKKSTKKHASSEAKFRSFEINWNKLSDNVVSKLNSLYEFKTENPDTSIPPELRITKSDTTNLINNIVDQLRAIDTDIKASVMETVSKQLISKFPCLEKVDDDGYRNGISYIALKHKMINHNAYLNRFRKSSEQSTPSSSRGRNVRAGTLKSYWENWKKECEKEVLAKLRRDEPALLTDEFLEVSQPFVRYKLNYTKDLAQLLLELPVLRRRGLLNYHFAQATGICIEDLRKYYVMKRSKIISYSETASRKFVKLCNESNDLEVLRFLASLVGEKIGDLIVNKEIGTRLNEIQLETSGPLLVSVGKFLFAYRHTNKCYMGQNTSMFYVYADQARVTEGTADIICAVQDLMGRAVA</sequence>
<evidence type="ECO:0000313" key="3">
    <source>
        <dbReference type="Proteomes" id="UP000682892"/>
    </source>
</evidence>
<dbReference type="eggNOG" id="ENOG502S1PG">
    <property type="taxonomic scope" value="Eukaryota"/>
</dbReference>
<gene>
    <name evidence="2" type="ORF">AaeL_AAEL010649</name>
</gene>
<dbReference type="PaxDb" id="7159-AAEL010649-PA"/>
<proteinExistence type="predicted"/>
<accession>Q16SA9</accession>
<organism evidence="2 3">
    <name type="scientific">Aedes aegypti</name>
    <name type="common">Yellowfever mosquito</name>
    <name type="synonym">Culex aegypti</name>
    <dbReference type="NCBI Taxonomy" id="7159"/>
    <lineage>
        <taxon>Eukaryota</taxon>
        <taxon>Metazoa</taxon>
        <taxon>Ecdysozoa</taxon>
        <taxon>Arthropoda</taxon>
        <taxon>Hexapoda</taxon>
        <taxon>Insecta</taxon>
        <taxon>Pterygota</taxon>
        <taxon>Neoptera</taxon>
        <taxon>Endopterygota</taxon>
        <taxon>Diptera</taxon>
        <taxon>Nematocera</taxon>
        <taxon>Culicoidea</taxon>
        <taxon>Culicidae</taxon>
        <taxon>Culicinae</taxon>
        <taxon>Aedini</taxon>
        <taxon>Aedes</taxon>
        <taxon>Stegomyia</taxon>
    </lineage>
</organism>
<reference evidence="2" key="2">
    <citation type="journal article" date="2007" name="Science">
        <title>Genome sequence of Aedes aegypti, a major arbovirus vector.</title>
        <authorList>
            <person name="Nene V."/>
            <person name="Wortman J.R."/>
            <person name="Lawson D."/>
            <person name="Haas B."/>
            <person name="Kodira C."/>
            <person name="Tu Z.J."/>
            <person name="Loftus B."/>
            <person name="Xi Z."/>
            <person name="Megy K."/>
            <person name="Grabherr M."/>
            <person name="Ren Q."/>
            <person name="Zdobnov E.M."/>
            <person name="Lobo N.F."/>
            <person name="Campbell K.S."/>
            <person name="Brown S.E."/>
            <person name="Bonaldo M.F."/>
            <person name="Zhu J."/>
            <person name="Sinkins S.P."/>
            <person name="Hogenkamp D.G."/>
            <person name="Amedeo P."/>
            <person name="Arensburger P."/>
            <person name="Atkinson P.W."/>
            <person name="Bidwell S."/>
            <person name="Biedler J."/>
            <person name="Birney E."/>
            <person name="Bruggner R.V."/>
            <person name="Costas J."/>
            <person name="Coy M.R."/>
            <person name="Crabtree J."/>
            <person name="Crawford M."/>
            <person name="Debruyn B."/>
            <person name="Decaprio D."/>
            <person name="Eiglmeier K."/>
            <person name="Eisenstadt E."/>
            <person name="El-Dorry H."/>
            <person name="Gelbart W.M."/>
            <person name="Gomes S.L."/>
            <person name="Hammond M."/>
            <person name="Hannick L.I."/>
            <person name="Hogan J.R."/>
            <person name="Holmes M.H."/>
            <person name="Jaffe D."/>
            <person name="Johnston J.S."/>
            <person name="Kennedy R.C."/>
            <person name="Koo H."/>
            <person name="Kravitz S."/>
            <person name="Kriventseva E.V."/>
            <person name="Kulp D."/>
            <person name="Labutti K."/>
            <person name="Lee E."/>
            <person name="Li S."/>
            <person name="Lovin D.D."/>
            <person name="Mao C."/>
            <person name="Mauceli E."/>
            <person name="Menck C.F."/>
            <person name="Miller J.R."/>
            <person name="Montgomery P."/>
            <person name="Mori A."/>
            <person name="Nascimento A.L."/>
            <person name="Naveira H.F."/>
            <person name="Nusbaum C."/>
            <person name="O'leary S."/>
            <person name="Orvis J."/>
            <person name="Pertea M."/>
            <person name="Quesneville H."/>
            <person name="Reidenbach K.R."/>
            <person name="Rogers Y.H."/>
            <person name="Roth C.W."/>
            <person name="Schneider J.R."/>
            <person name="Schatz M."/>
            <person name="Shumway M."/>
            <person name="Stanke M."/>
            <person name="Stinson E.O."/>
            <person name="Tubio J.M."/>
            <person name="Vanzee J.P."/>
            <person name="Verjovski-Almeida S."/>
            <person name="Werner D."/>
            <person name="White O."/>
            <person name="Wyder S."/>
            <person name="Zeng Q."/>
            <person name="Zhao Q."/>
            <person name="Zhao Y."/>
            <person name="Hill C.A."/>
            <person name="Raikhel A.S."/>
            <person name="Soares M.B."/>
            <person name="Knudson D.L."/>
            <person name="Lee N.H."/>
            <person name="Galagan J."/>
            <person name="Salzberg S.L."/>
            <person name="Paulsen I.T."/>
            <person name="Dimopoulos G."/>
            <person name="Collins F.H."/>
            <person name="Birren B."/>
            <person name="Fraser-Liggett C.M."/>
            <person name="Severson D.W."/>
        </authorList>
    </citation>
    <scope>NUCLEOTIDE SEQUENCE [LARGE SCALE GENOMIC DNA]</scope>
    <source>
        <strain evidence="2">Liverpool</strain>
    </source>
</reference>
<dbReference type="PhylomeDB" id="Q16SA9"/>
<evidence type="ECO:0000313" key="2">
    <source>
        <dbReference type="EMBL" id="EAT37343.1"/>
    </source>
</evidence>
<dbReference type="VEuPathDB" id="VectorBase:AAEL024609"/>
<dbReference type="HOGENOM" id="CLU_627332_0_0_1"/>
<dbReference type="OMA" id="RADECEP"/>
<name>Q16SA9_AEDAE</name>
<reference evidence="2" key="1">
    <citation type="submission" date="2005-10" db="EMBL/GenBank/DDBJ databases">
        <authorList>
            <person name="Loftus B.J."/>
            <person name="Nene V.M."/>
            <person name="Hannick L.I."/>
            <person name="Bidwell S."/>
            <person name="Haas B."/>
            <person name="Amedeo P."/>
            <person name="Orvis J."/>
            <person name="Wortman J.R."/>
            <person name="White O.R."/>
            <person name="Salzberg S."/>
            <person name="Shumway M."/>
            <person name="Koo H."/>
            <person name="Zhao Y."/>
            <person name="Holmes M."/>
            <person name="Miller J."/>
            <person name="Schatz M."/>
            <person name="Pop M."/>
            <person name="Pai G."/>
            <person name="Utterback T."/>
            <person name="Rogers Y.-H."/>
            <person name="Kravitz S."/>
            <person name="Fraser C.M."/>
        </authorList>
    </citation>
    <scope>NUCLEOTIDE SEQUENCE</scope>
    <source>
        <strain evidence="2">Liverpool</strain>
    </source>
</reference>
<feature type="region of interest" description="Disordered" evidence="1">
    <location>
        <begin position="58"/>
        <end position="78"/>
    </location>
</feature>
<reference evidence="2" key="3">
    <citation type="submission" date="2012-09" db="EMBL/GenBank/DDBJ databases">
        <authorList>
            <consortium name="VectorBase"/>
        </authorList>
    </citation>
    <scope>NUCLEOTIDE SEQUENCE</scope>
    <source>
        <strain evidence="2">Liverpool</strain>
    </source>
</reference>